<gene>
    <name evidence="1" type="ORF">FJZ47_07515</name>
</gene>
<name>A0A938B0D4_UNCTE</name>
<dbReference type="AlphaFoldDB" id="A0A938B0D4"/>
<reference evidence="1" key="1">
    <citation type="submission" date="2019-03" db="EMBL/GenBank/DDBJ databases">
        <title>Lake Tanganyika Metagenome-Assembled Genomes (MAGs).</title>
        <authorList>
            <person name="Tran P."/>
        </authorList>
    </citation>
    <scope>NUCLEOTIDE SEQUENCE</scope>
    <source>
        <strain evidence="1">K_DeepCast_65m_m2_066</strain>
    </source>
</reference>
<protein>
    <submittedName>
        <fullName evidence="1">Uncharacterized protein</fullName>
    </submittedName>
</protein>
<evidence type="ECO:0000313" key="2">
    <source>
        <dbReference type="Proteomes" id="UP000712673"/>
    </source>
</evidence>
<proteinExistence type="predicted"/>
<dbReference type="Proteomes" id="UP000712673">
    <property type="component" value="Unassembled WGS sequence"/>
</dbReference>
<evidence type="ECO:0000313" key="1">
    <source>
        <dbReference type="EMBL" id="MBM3223632.1"/>
    </source>
</evidence>
<accession>A0A938B0D4</accession>
<sequence length="171" mass="19179">MEFHTDREAALYSTLKQVLHNHVVHQQIPYQETLAACTSVLGYVLYVMLEDWTEVPGLVESTLDELQQRLHTRAQEGEPQLPSFQEYTADAELADSWQDLGTALADYLTTAGLEHDMSVAATWRAYLALLADLYAMPLHDGAYTLPEAEAAIMALRGRLPAVMQLWAEEQS</sequence>
<dbReference type="EMBL" id="VGLS01000173">
    <property type="protein sequence ID" value="MBM3223632.1"/>
    <property type="molecule type" value="Genomic_DNA"/>
</dbReference>
<organism evidence="1 2">
    <name type="scientific">Tectimicrobiota bacterium</name>
    <dbReference type="NCBI Taxonomy" id="2528274"/>
    <lineage>
        <taxon>Bacteria</taxon>
        <taxon>Pseudomonadati</taxon>
        <taxon>Nitrospinota/Tectimicrobiota group</taxon>
        <taxon>Candidatus Tectimicrobiota</taxon>
    </lineage>
</organism>
<comment type="caution">
    <text evidence="1">The sequence shown here is derived from an EMBL/GenBank/DDBJ whole genome shotgun (WGS) entry which is preliminary data.</text>
</comment>